<sequence length="312" mass="33937">MRHYFHDSSHAIFQAQDLCQISDINSRSYSNSFTSIDANHWRFFDFTPIEAVILILQQLQTMLRTISGLIVCFLFAPAIVCAPSKIGAAHLTEIATGHKDAVTEPGDILYCGGLDEPTIATTGDRLDGPGFWITNHDNAPEVKYFLYENSRDNHPWKYLTVVPGATAFLSVCSTWQGRIVRGIPEINLDGEVHNLGTWFKSSVAPNGWMWGDISFLEGCDGGGSVASTDGSDVVRECYEDLLAGAPSSALVMKETGTKVLAKLVGDAPNQAAKDWEASKCSSAEVWMNGGNDGPVIKSTNGRLAFTFFKGMA</sequence>
<keyword evidence="2" id="KW-1185">Reference proteome</keyword>
<protein>
    <submittedName>
        <fullName evidence="1">Uncharacterized protein</fullName>
    </submittedName>
</protein>
<dbReference type="Proteomes" id="UP001305414">
    <property type="component" value="Unassembled WGS sequence"/>
</dbReference>
<evidence type="ECO:0000313" key="1">
    <source>
        <dbReference type="EMBL" id="KAK5636738.1"/>
    </source>
</evidence>
<comment type="caution">
    <text evidence="1">The sequence shown here is derived from an EMBL/GenBank/DDBJ whole genome shotgun (WGS) entry which is preliminary data.</text>
</comment>
<accession>A0AAN7UZJ3</accession>
<gene>
    <name evidence="1" type="ORF">RRF57_012450</name>
</gene>
<dbReference type="EMBL" id="JAWHQM010000076">
    <property type="protein sequence ID" value="KAK5636738.1"/>
    <property type="molecule type" value="Genomic_DNA"/>
</dbReference>
<organism evidence="1 2">
    <name type="scientific">Xylaria bambusicola</name>
    <dbReference type="NCBI Taxonomy" id="326684"/>
    <lineage>
        <taxon>Eukaryota</taxon>
        <taxon>Fungi</taxon>
        <taxon>Dikarya</taxon>
        <taxon>Ascomycota</taxon>
        <taxon>Pezizomycotina</taxon>
        <taxon>Sordariomycetes</taxon>
        <taxon>Xylariomycetidae</taxon>
        <taxon>Xylariales</taxon>
        <taxon>Xylariaceae</taxon>
        <taxon>Xylaria</taxon>
    </lineage>
</organism>
<dbReference type="AlphaFoldDB" id="A0AAN7UZJ3"/>
<reference evidence="1 2" key="1">
    <citation type="submission" date="2023-10" db="EMBL/GenBank/DDBJ databases">
        <title>Draft genome sequence of Xylaria bambusicola isolate GMP-LS, the root and basal stem rot pathogen of sugarcane in Indonesia.</title>
        <authorList>
            <person name="Selvaraj P."/>
            <person name="Muralishankar V."/>
            <person name="Muruganantham S."/>
            <person name="Sp S."/>
            <person name="Haryani S."/>
            <person name="Lau K.J.X."/>
            <person name="Naqvi N.I."/>
        </authorList>
    </citation>
    <scope>NUCLEOTIDE SEQUENCE [LARGE SCALE GENOMIC DNA]</scope>
    <source>
        <strain evidence="1">GMP-LS</strain>
    </source>
</reference>
<proteinExistence type="predicted"/>
<name>A0AAN7UZJ3_9PEZI</name>
<evidence type="ECO:0000313" key="2">
    <source>
        <dbReference type="Proteomes" id="UP001305414"/>
    </source>
</evidence>